<dbReference type="PROSITE" id="PS50043">
    <property type="entry name" value="HTH_LUXR_2"/>
    <property type="match status" value="1"/>
</dbReference>
<evidence type="ECO:0000256" key="1">
    <source>
        <dbReference type="ARBA" id="ARBA00023015"/>
    </source>
</evidence>
<evidence type="ECO:0000313" key="6">
    <source>
        <dbReference type="EMBL" id="USJ22732.1"/>
    </source>
</evidence>
<dbReference type="GO" id="GO:0003677">
    <property type="term" value="F:DNA binding"/>
    <property type="evidence" value="ECO:0007669"/>
    <property type="project" value="UniProtKB-KW"/>
</dbReference>
<proteinExistence type="predicted"/>
<evidence type="ECO:0000259" key="5">
    <source>
        <dbReference type="PROSITE" id="PS50043"/>
    </source>
</evidence>
<dbReference type="PANTHER" id="PTHR44688:SF16">
    <property type="entry name" value="DNA-BINDING TRANSCRIPTIONAL ACTIVATOR DEVR_DOSR"/>
    <property type="match status" value="1"/>
</dbReference>
<evidence type="ECO:0000313" key="7">
    <source>
        <dbReference type="Proteomes" id="UP001055460"/>
    </source>
</evidence>
<accession>A0A9Q9D992</accession>
<dbReference type="AlphaFoldDB" id="A0A9Q9D992"/>
<gene>
    <name evidence="6" type="ORF">NE863_15725</name>
</gene>
<dbReference type="Proteomes" id="UP001055460">
    <property type="component" value="Chromosome"/>
</dbReference>
<organism evidence="6 7">
    <name type="scientific">Ensifer adhaerens</name>
    <name type="common">Sinorhizobium morelense</name>
    <dbReference type="NCBI Taxonomy" id="106592"/>
    <lineage>
        <taxon>Bacteria</taxon>
        <taxon>Pseudomonadati</taxon>
        <taxon>Pseudomonadota</taxon>
        <taxon>Alphaproteobacteria</taxon>
        <taxon>Hyphomicrobiales</taxon>
        <taxon>Rhizobiaceae</taxon>
        <taxon>Sinorhizobium/Ensifer group</taxon>
        <taxon>Ensifer</taxon>
    </lineage>
</organism>
<dbReference type="SUPFAM" id="SSF46894">
    <property type="entry name" value="C-terminal effector domain of the bipartite response regulators"/>
    <property type="match status" value="1"/>
</dbReference>
<keyword evidence="1" id="KW-0805">Transcription regulation</keyword>
<name>A0A9Q9D992_ENSAD</name>
<dbReference type="Pfam" id="PF00196">
    <property type="entry name" value="GerE"/>
    <property type="match status" value="1"/>
</dbReference>
<evidence type="ECO:0000256" key="3">
    <source>
        <dbReference type="ARBA" id="ARBA00023163"/>
    </source>
</evidence>
<evidence type="ECO:0000256" key="4">
    <source>
        <dbReference type="SAM" id="MobiDB-lite"/>
    </source>
</evidence>
<dbReference type="GO" id="GO:0006355">
    <property type="term" value="P:regulation of DNA-templated transcription"/>
    <property type="evidence" value="ECO:0007669"/>
    <property type="project" value="InterPro"/>
</dbReference>
<dbReference type="RefSeq" id="WP_060530574.1">
    <property type="nucleotide sequence ID" value="NZ_CAXURO020000001.1"/>
</dbReference>
<dbReference type="CDD" id="cd06170">
    <property type="entry name" value="LuxR_C_like"/>
    <property type="match status" value="1"/>
</dbReference>
<dbReference type="SMART" id="SM00421">
    <property type="entry name" value="HTH_LUXR"/>
    <property type="match status" value="1"/>
</dbReference>
<reference evidence="6" key="1">
    <citation type="submission" date="2022-06" db="EMBL/GenBank/DDBJ databases">
        <title>Physiological and biochemical characterization and genomic elucidation of a strain of the genus Ensifer adhaerens M8 that combines arsenic oxidation and chromium reduction.</title>
        <authorList>
            <person name="Li X."/>
            <person name="Yu c."/>
        </authorList>
    </citation>
    <scope>NUCLEOTIDE SEQUENCE</scope>
    <source>
        <strain evidence="6">M8</strain>
    </source>
</reference>
<keyword evidence="2" id="KW-0238">DNA-binding</keyword>
<dbReference type="InterPro" id="IPR016032">
    <property type="entry name" value="Sig_transdc_resp-reg_C-effctor"/>
</dbReference>
<evidence type="ECO:0000256" key="2">
    <source>
        <dbReference type="ARBA" id="ARBA00023125"/>
    </source>
</evidence>
<feature type="region of interest" description="Disordered" evidence="4">
    <location>
        <begin position="164"/>
        <end position="190"/>
    </location>
</feature>
<dbReference type="EMBL" id="CP098807">
    <property type="protein sequence ID" value="USJ22732.1"/>
    <property type="molecule type" value="Genomic_DNA"/>
</dbReference>
<sequence length="266" mass="29441">MYPGSSNVGDFEDNNKALSQKKKIVMLAKIDLFAECLMQAVGSRFQGHDIVSFSDPDNLLDGSLVDVTLIMLYRMPPKSFPAILRTIHEFHPRASIGLVVENAEELDPSIAGFVEERLIHGVLPLNLNLDVCLAAIDLLMKGGEHFPAALLRRLSPEPFAANSLYGRRGEAPGQTTVSGTGRRKRDAGPDGLTTREVQILDLICKGTQNKIIADRLGLSENTVKVHVRNIYKKMNVRNRTEAASRYFTNDAATERNGDVLLSRWKN</sequence>
<dbReference type="OrthoDB" id="9810375at2"/>
<keyword evidence="3" id="KW-0804">Transcription</keyword>
<dbReference type="PROSITE" id="PS00622">
    <property type="entry name" value="HTH_LUXR_1"/>
    <property type="match status" value="1"/>
</dbReference>
<dbReference type="PRINTS" id="PR00038">
    <property type="entry name" value="HTHLUXR"/>
</dbReference>
<dbReference type="PANTHER" id="PTHR44688">
    <property type="entry name" value="DNA-BINDING TRANSCRIPTIONAL ACTIVATOR DEVR_DOSR"/>
    <property type="match status" value="1"/>
</dbReference>
<dbReference type="InterPro" id="IPR000792">
    <property type="entry name" value="Tscrpt_reg_LuxR_C"/>
</dbReference>
<dbReference type="Gene3D" id="1.10.10.10">
    <property type="entry name" value="Winged helix-like DNA-binding domain superfamily/Winged helix DNA-binding domain"/>
    <property type="match status" value="1"/>
</dbReference>
<dbReference type="InterPro" id="IPR036388">
    <property type="entry name" value="WH-like_DNA-bd_sf"/>
</dbReference>
<protein>
    <submittedName>
        <fullName evidence="6">Response regulator transcription factor</fullName>
    </submittedName>
</protein>
<feature type="domain" description="HTH luxR-type" evidence="5">
    <location>
        <begin position="185"/>
        <end position="250"/>
    </location>
</feature>